<accession>A0ABM7REV1</accession>
<evidence type="ECO:0000256" key="1">
    <source>
        <dbReference type="SAM" id="MobiDB-lite"/>
    </source>
</evidence>
<feature type="compositionally biased region" description="Basic and acidic residues" evidence="1">
    <location>
        <begin position="81"/>
        <end position="97"/>
    </location>
</feature>
<organism evidence="2 3">
    <name type="scientific">Haloferula helveola</name>
    <dbReference type="NCBI Taxonomy" id="490095"/>
    <lineage>
        <taxon>Bacteria</taxon>
        <taxon>Pseudomonadati</taxon>
        <taxon>Verrucomicrobiota</taxon>
        <taxon>Verrucomicrobiia</taxon>
        <taxon>Verrucomicrobiales</taxon>
        <taxon>Verrucomicrobiaceae</taxon>
        <taxon>Haloferula</taxon>
    </lineage>
</organism>
<evidence type="ECO:0000313" key="2">
    <source>
        <dbReference type="EMBL" id="BCX49125.1"/>
    </source>
</evidence>
<reference evidence="2 3" key="1">
    <citation type="submission" date="2021-06" db="EMBL/GenBank/DDBJ databases">
        <title>Complete genome of Haloferula helveola possessing various polysaccharide degrading enzymes.</title>
        <authorList>
            <person name="Takami H."/>
            <person name="Huang C."/>
            <person name="Hamasaki K."/>
        </authorList>
    </citation>
    <scope>NUCLEOTIDE SEQUENCE [LARGE SCALE GENOMIC DNA]</scope>
    <source>
        <strain evidence="2 3">CN-1</strain>
    </source>
</reference>
<dbReference type="EMBL" id="AP024702">
    <property type="protein sequence ID" value="BCX49125.1"/>
    <property type="molecule type" value="Genomic_DNA"/>
</dbReference>
<sequence length="338" mass="37701">MILRSHITTAALAIAGAGLWHYAGSALRDGGKLEFDPNPLGIKRSPYGQVVAMAIQTPIDADWHGAIEIHDHPAGESCESCEAHSSEPSDAEHHDCDHEDCDHDHIAEHDEHGDCEHDHGSCGHDHDHADHGHGAVDHPAEKRPLLARLENAVNARTNPNPPTPGHKLYIRREIEKKLRFAYALDPSHYANYNAYNLFITQQSLGTGNLSQEQADELVFSLADHTIRYCLREQHDPRPALTAASAAYNCLERMLLDSSGKYPVKQLRDQLGVIDFCIHRHFELLETFIHSGSWDLLSAQRQDEIMSRSRFASKLRESAEVAITRKESESHSTASHTKP</sequence>
<proteinExistence type="predicted"/>
<gene>
    <name evidence="2" type="ORF">HAHE_30330</name>
</gene>
<keyword evidence="3" id="KW-1185">Reference proteome</keyword>
<evidence type="ECO:0000313" key="3">
    <source>
        <dbReference type="Proteomes" id="UP001374893"/>
    </source>
</evidence>
<dbReference type="RefSeq" id="WP_338685590.1">
    <property type="nucleotide sequence ID" value="NZ_AP024702.1"/>
</dbReference>
<feature type="region of interest" description="Disordered" evidence="1">
    <location>
        <begin position="76"/>
        <end position="97"/>
    </location>
</feature>
<evidence type="ECO:0008006" key="4">
    <source>
        <dbReference type="Google" id="ProtNLM"/>
    </source>
</evidence>
<protein>
    <recommendedName>
        <fullName evidence="4">Secreted protein</fullName>
    </recommendedName>
</protein>
<dbReference type="Proteomes" id="UP001374893">
    <property type="component" value="Chromosome"/>
</dbReference>
<name>A0ABM7REV1_9BACT</name>